<dbReference type="Proteomes" id="UP000014760">
    <property type="component" value="Unassembled WGS sequence"/>
</dbReference>
<evidence type="ECO:0000313" key="2">
    <source>
        <dbReference type="EMBL" id="ELT87883.1"/>
    </source>
</evidence>
<gene>
    <name evidence="2" type="ORF">CAPTEDRAFT_222382</name>
</gene>
<organism evidence="2">
    <name type="scientific">Capitella teleta</name>
    <name type="common">Polychaete worm</name>
    <dbReference type="NCBI Taxonomy" id="283909"/>
    <lineage>
        <taxon>Eukaryota</taxon>
        <taxon>Metazoa</taxon>
        <taxon>Spiralia</taxon>
        <taxon>Lophotrochozoa</taxon>
        <taxon>Annelida</taxon>
        <taxon>Polychaeta</taxon>
        <taxon>Sedentaria</taxon>
        <taxon>Scolecida</taxon>
        <taxon>Capitellidae</taxon>
        <taxon>Capitella</taxon>
    </lineage>
</organism>
<feature type="region of interest" description="Disordered" evidence="1">
    <location>
        <begin position="179"/>
        <end position="211"/>
    </location>
</feature>
<keyword evidence="4" id="KW-1185">Reference proteome</keyword>
<name>R7T4L7_CAPTE</name>
<dbReference type="EnsemblMetazoa" id="CapteT222382">
    <property type="protein sequence ID" value="CapteP222382"/>
    <property type="gene ID" value="CapteG222382"/>
</dbReference>
<dbReference type="AlphaFoldDB" id="R7T4L7"/>
<accession>R7T4L7</accession>
<dbReference type="EMBL" id="KB312101">
    <property type="protein sequence ID" value="ELT87883.1"/>
    <property type="molecule type" value="Genomic_DNA"/>
</dbReference>
<dbReference type="HOGENOM" id="CLU_940882_0_0_1"/>
<evidence type="ECO:0000313" key="3">
    <source>
        <dbReference type="EnsemblMetazoa" id="CapteP222382"/>
    </source>
</evidence>
<proteinExistence type="predicted"/>
<sequence>MDHVNDLHQSNQFLLLRDDALLPENTQIRWGKVVKQQGGLYVDQDDAGWCASREQRCILLLCLGKPLTVYQNLGETRKGLTALKRVVSDLDGDILQKQKRTCQVGGGMNRHCTAALLNSKMEMANWLNSGMSPGKKRSLEEVPRTVSKRKRLSPCDVSGGNAGYSCYLDGLATVSKNRDWLDTNPLAPGKRSSSTHDRSRNQSNSVHSSDFHDLARKRKGLDILRRILSEMEADLIYEQKRTCQFNLGGHCATESAASVADHWHYLNSPLSPGRKRRDTGLYKAVVSGRIFKDSKH</sequence>
<dbReference type="EMBL" id="AMQN01003545">
    <property type="status" value="NOT_ANNOTATED_CDS"/>
    <property type="molecule type" value="Genomic_DNA"/>
</dbReference>
<reference evidence="3" key="3">
    <citation type="submission" date="2015-06" db="UniProtKB">
        <authorList>
            <consortium name="EnsemblMetazoa"/>
        </authorList>
    </citation>
    <scope>IDENTIFICATION</scope>
</reference>
<protein>
    <submittedName>
        <fullName evidence="2 3">Uncharacterized protein</fullName>
    </submittedName>
</protein>
<reference evidence="2 4" key="2">
    <citation type="journal article" date="2013" name="Nature">
        <title>Insights into bilaterian evolution from three spiralian genomes.</title>
        <authorList>
            <person name="Simakov O."/>
            <person name="Marletaz F."/>
            <person name="Cho S.J."/>
            <person name="Edsinger-Gonzales E."/>
            <person name="Havlak P."/>
            <person name="Hellsten U."/>
            <person name="Kuo D.H."/>
            <person name="Larsson T."/>
            <person name="Lv J."/>
            <person name="Arendt D."/>
            <person name="Savage R."/>
            <person name="Osoegawa K."/>
            <person name="de Jong P."/>
            <person name="Grimwood J."/>
            <person name="Chapman J.A."/>
            <person name="Shapiro H."/>
            <person name="Aerts A."/>
            <person name="Otillar R.P."/>
            <person name="Terry A.Y."/>
            <person name="Boore J.L."/>
            <person name="Grigoriev I.V."/>
            <person name="Lindberg D.R."/>
            <person name="Seaver E.C."/>
            <person name="Weisblat D.A."/>
            <person name="Putnam N.H."/>
            <person name="Rokhsar D.S."/>
        </authorList>
    </citation>
    <scope>NUCLEOTIDE SEQUENCE</scope>
    <source>
        <strain evidence="2 4">I ESC-2004</strain>
    </source>
</reference>
<dbReference type="OrthoDB" id="6081420at2759"/>
<reference evidence="4" key="1">
    <citation type="submission" date="2012-12" db="EMBL/GenBank/DDBJ databases">
        <authorList>
            <person name="Hellsten U."/>
            <person name="Grimwood J."/>
            <person name="Chapman J.A."/>
            <person name="Shapiro H."/>
            <person name="Aerts A."/>
            <person name="Otillar R.P."/>
            <person name="Terry A.Y."/>
            <person name="Boore J.L."/>
            <person name="Simakov O."/>
            <person name="Marletaz F."/>
            <person name="Cho S.-J."/>
            <person name="Edsinger-Gonzales E."/>
            <person name="Havlak P."/>
            <person name="Kuo D.-H."/>
            <person name="Larsson T."/>
            <person name="Lv J."/>
            <person name="Arendt D."/>
            <person name="Savage R."/>
            <person name="Osoegawa K."/>
            <person name="de Jong P."/>
            <person name="Lindberg D.R."/>
            <person name="Seaver E.C."/>
            <person name="Weisblat D.A."/>
            <person name="Putnam N.H."/>
            <person name="Grigoriev I.V."/>
            <person name="Rokhsar D.S."/>
        </authorList>
    </citation>
    <scope>NUCLEOTIDE SEQUENCE</scope>
    <source>
        <strain evidence="4">I ESC-2004</strain>
    </source>
</reference>
<evidence type="ECO:0000256" key="1">
    <source>
        <dbReference type="SAM" id="MobiDB-lite"/>
    </source>
</evidence>
<evidence type="ECO:0000313" key="4">
    <source>
        <dbReference type="Proteomes" id="UP000014760"/>
    </source>
</evidence>